<accession>A0A430LAH9</accession>
<comment type="caution">
    <text evidence="1">The sequence shown here is derived from an EMBL/GenBank/DDBJ whole genome shotgun (WGS) entry which is preliminary data.</text>
</comment>
<dbReference type="Proteomes" id="UP000287124">
    <property type="component" value="Unassembled WGS sequence"/>
</dbReference>
<protein>
    <submittedName>
        <fullName evidence="1">Uncharacterized protein</fullName>
    </submittedName>
</protein>
<dbReference type="EMBL" id="MIKF01000296">
    <property type="protein sequence ID" value="RTE72737.1"/>
    <property type="molecule type" value="Genomic_DNA"/>
</dbReference>
<evidence type="ECO:0000313" key="2">
    <source>
        <dbReference type="Proteomes" id="UP000287124"/>
    </source>
</evidence>
<feature type="non-terminal residue" evidence="1">
    <location>
        <position position="486"/>
    </location>
</feature>
<gene>
    <name evidence="1" type="ORF">BHE90_012847</name>
</gene>
<organism evidence="1 2">
    <name type="scientific">Fusarium euwallaceae</name>
    <dbReference type="NCBI Taxonomy" id="1147111"/>
    <lineage>
        <taxon>Eukaryota</taxon>
        <taxon>Fungi</taxon>
        <taxon>Dikarya</taxon>
        <taxon>Ascomycota</taxon>
        <taxon>Pezizomycotina</taxon>
        <taxon>Sordariomycetes</taxon>
        <taxon>Hypocreomycetidae</taxon>
        <taxon>Hypocreales</taxon>
        <taxon>Nectriaceae</taxon>
        <taxon>Fusarium</taxon>
        <taxon>Fusarium solani species complex</taxon>
    </lineage>
</organism>
<name>A0A430LAH9_9HYPO</name>
<keyword evidence="2" id="KW-1185">Reference proteome</keyword>
<evidence type="ECO:0000313" key="1">
    <source>
        <dbReference type="EMBL" id="RTE72737.1"/>
    </source>
</evidence>
<sequence length="486" mass="54010">MTRNLQAQITTVVVGDDDTRADRPPASRILCVRTIQQTRTNELGVPELLKVLPDDEHWVGCLVPANQLEPDGSCEHLPLHVVGNTPDGKSYVVAVASSRVQVLRDLLFSFSLAPRFGPDGSEPIKAEVAVYGIAQARQKSQSRYVEKAIRGVLSSQHQGLGRYYQRNTRNQRLRLPIDCAILTRDVEGASPEVRSHFHNLCCFLALHLLSDINAILGDIFGVELTEPVSFGRCRTSRAGQDPAGASDSDVRQDLSEASYKTKDPLGHTASKCGQRSVTDLQDRVARYLPVWFFNAVYEALPADLINALSYEAVTGAQTMRFHASCKIPLLGNPESSLPLLIFYCANMRVDNTPLRKWMASGKGEQGYRQIIATLRESQAADQIALCLVALISYDLVLGSADENSGPIHGSYLGDFLRHLNGCELKNRREMWEQMICSFTSVRTCHEIAGTWLDTVCQAQSSHGLNRLSEWYWEHRSEGTHEFALEK</sequence>
<reference evidence="1 2" key="1">
    <citation type="submission" date="2017-06" db="EMBL/GenBank/DDBJ databases">
        <title>Comparative genomic analysis of Ambrosia Fusariam Clade fungi.</title>
        <authorList>
            <person name="Stajich J.E."/>
            <person name="Carrillo J."/>
            <person name="Kijimoto T."/>
            <person name="Eskalen A."/>
            <person name="O'Donnell K."/>
            <person name="Kasson M."/>
        </authorList>
    </citation>
    <scope>NUCLEOTIDE SEQUENCE [LARGE SCALE GENOMIC DNA]</scope>
    <source>
        <strain evidence="1 2">UCR1854</strain>
    </source>
</reference>
<proteinExistence type="predicted"/>
<dbReference type="AlphaFoldDB" id="A0A430LAH9"/>